<feature type="transmembrane region" description="Helical" evidence="1">
    <location>
        <begin position="242"/>
        <end position="263"/>
    </location>
</feature>
<feature type="domain" description="Acyltransferase 3" evidence="2">
    <location>
        <begin position="16"/>
        <end position="351"/>
    </location>
</feature>
<accession>A0A0S4QM48</accession>
<feature type="transmembrane region" description="Helical" evidence="1">
    <location>
        <begin position="333"/>
        <end position="356"/>
    </location>
</feature>
<evidence type="ECO:0000313" key="3">
    <source>
        <dbReference type="EMBL" id="CUU56640.1"/>
    </source>
</evidence>
<dbReference type="GO" id="GO:0016747">
    <property type="term" value="F:acyltransferase activity, transferring groups other than amino-acyl groups"/>
    <property type="evidence" value="ECO:0007669"/>
    <property type="project" value="InterPro"/>
</dbReference>
<organism evidence="3 4">
    <name type="scientific">Parafrankia irregularis</name>
    <dbReference type="NCBI Taxonomy" id="795642"/>
    <lineage>
        <taxon>Bacteria</taxon>
        <taxon>Bacillati</taxon>
        <taxon>Actinomycetota</taxon>
        <taxon>Actinomycetes</taxon>
        <taxon>Frankiales</taxon>
        <taxon>Frankiaceae</taxon>
        <taxon>Parafrankia</taxon>
    </lineage>
</organism>
<dbReference type="NCBIfam" id="NF003014">
    <property type="entry name" value="PRK03854.1"/>
    <property type="match status" value="1"/>
</dbReference>
<dbReference type="Pfam" id="PF01757">
    <property type="entry name" value="Acyl_transf_3"/>
    <property type="match status" value="1"/>
</dbReference>
<protein>
    <submittedName>
        <fullName evidence="3">Glucans biosynthesis protein C</fullName>
    </submittedName>
</protein>
<dbReference type="EMBL" id="FAOZ01000008">
    <property type="protein sequence ID" value="CUU56640.1"/>
    <property type="molecule type" value="Genomic_DNA"/>
</dbReference>
<dbReference type="InterPro" id="IPR002656">
    <property type="entry name" value="Acyl_transf_3_dom"/>
</dbReference>
<feature type="transmembrane region" description="Helical" evidence="1">
    <location>
        <begin position="275"/>
        <end position="294"/>
    </location>
</feature>
<keyword evidence="1" id="KW-1133">Transmembrane helix</keyword>
<name>A0A0S4QM48_9ACTN</name>
<dbReference type="AlphaFoldDB" id="A0A0S4QM48"/>
<dbReference type="Proteomes" id="UP000198802">
    <property type="component" value="Unassembled WGS sequence"/>
</dbReference>
<feature type="transmembrane region" description="Helical" evidence="1">
    <location>
        <begin position="214"/>
        <end position="230"/>
    </location>
</feature>
<feature type="transmembrane region" description="Helical" evidence="1">
    <location>
        <begin position="21"/>
        <end position="37"/>
    </location>
</feature>
<sequence>MRDRKVPAPAEHYHHMDALRASFMLLGVFVHASSLGHDPIFNGIAHASALFRMEDFFLISGFLSAMLVGKYGPGRTVRRRLASVGIPLLCAGLLLNPAAIWLSYNFHNDPDVSFLDYLHGRTIADPVGELRWHLHLWFLVVLLPYALITPAAVSLLTRLAPHSLFRRATTGRLRTMTTITLLTLSGVVVVRGTHKALLDPVFAGTLLDYPAEQTMEYLPFFLLGMLLYLERDRVLPSFQRPAPVLLAVSASGLLAGSRGWIGVLASNNGRLLCETVFTVALTATFFALAGRFINGPRPVVRYLADASYTVYLFHYFWIYVIATLLGFDSGARWPQMLLVAFLTFGVTFAIHHFVILRSRVLRGVFNGKFPIRTRSSRRAAGVHQPAAATVAPDPSYMSGAPTLPLRRVTAGSGGPAFPTVTDAPTMPLRIDI</sequence>
<feature type="transmembrane region" description="Helical" evidence="1">
    <location>
        <begin position="306"/>
        <end position="327"/>
    </location>
</feature>
<keyword evidence="1" id="KW-0472">Membrane</keyword>
<feature type="transmembrane region" description="Helical" evidence="1">
    <location>
        <begin position="136"/>
        <end position="156"/>
    </location>
</feature>
<evidence type="ECO:0000259" key="2">
    <source>
        <dbReference type="Pfam" id="PF01757"/>
    </source>
</evidence>
<reference evidence="4" key="1">
    <citation type="submission" date="2015-11" db="EMBL/GenBank/DDBJ databases">
        <authorList>
            <person name="Varghese N."/>
        </authorList>
    </citation>
    <scope>NUCLEOTIDE SEQUENCE [LARGE SCALE GENOMIC DNA]</scope>
    <source>
        <strain evidence="4">DSM 45899</strain>
    </source>
</reference>
<evidence type="ECO:0000313" key="4">
    <source>
        <dbReference type="Proteomes" id="UP000198802"/>
    </source>
</evidence>
<dbReference type="PANTHER" id="PTHR36927:SF1">
    <property type="entry name" value="MDO-LIKE PROTEIN"/>
    <property type="match status" value="1"/>
</dbReference>
<dbReference type="PANTHER" id="PTHR36927">
    <property type="entry name" value="BLR4337 PROTEIN"/>
    <property type="match status" value="1"/>
</dbReference>
<keyword evidence="4" id="KW-1185">Reference proteome</keyword>
<proteinExistence type="predicted"/>
<feature type="transmembrane region" description="Helical" evidence="1">
    <location>
        <begin position="176"/>
        <end position="194"/>
    </location>
</feature>
<feature type="transmembrane region" description="Helical" evidence="1">
    <location>
        <begin position="49"/>
        <end position="69"/>
    </location>
</feature>
<gene>
    <name evidence="3" type="ORF">Ga0074812_108168</name>
</gene>
<keyword evidence="1" id="KW-0812">Transmembrane</keyword>
<dbReference type="InterPro" id="IPR050623">
    <property type="entry name" value="Glucan_succinyl_AcylTrfase"/>
</dbReference>
<evidence type="ECO:0000256" key="1">
    <source>
        <dbReference type="SAM" id="Phobius"/>
    </source>
</evidence>
<feature type="transmembrane region" description="Helical" evidence="1">
    <location>
        <begin position="81"/>
        <end position="104"/>
    </location>
</feature>